<dbReference type="RefSeq" id="WP_323698509.1">
    <property type="nucleotide sequence ID" value="NZ_JAYGIL010000029.1"/>
</dbReference>
<organism evidence="1 2">
    <name type="scientific">Arcicella gelida</name>
    <dbReference type="NCBI Taxonomy" id="2984195"/>
    <lineage>
        <taxon>Bacteria</taxon>
        <taxon>Pseudomonadati</taxon>
        <taxon>Bacteroidota</taxon>
        <taxon>Cytophagia</taxon>
        <taxon>Cytophagales</taxon>
        <taxon>Flectobacillaceae</taxon>
        <taxon>Arcicella</taxon>
    </lineage>
</organism>
<keyword evidence="2" id="KW-1185">Reference proteome</keyword>
<gene>
    <name evidence="1" type="ORF">VB776_19295</name>
</gene>
<sequence length="65" mass="7641">MITSTTNYTDTLDKIEKLKLSIKEVETNIYSQIPQGITNEFDKSKLSLLNWLEEMEVMLMELQEK</sequence>
<dbReference type="EMBL" id="JAYGIL010000029">
    <property type="protein sequence ID" value="MEA5405089.1"/>
    <property type="molecule type" value="Genomic_DNA"/>
</dbReference>
<evidence type="ECO:0000313" key="2">
    <source>
        <dbReference type="Proteomes" id="UP001303899"/>
    </source>
</evidence>
<reference evidence="1 2" key="1">
    <citation type="submission" date="2023-12" db="EMBL/GenBank/DDBJ databases">
        <title>Novel species of the genus Arcicella isolated from rivers.</title>
        <authorList>
            <person name="Lu H."/>
        </authorList>
    </citation>
    <scope>NUCLEOTIDE SEQUENCE [LARGE SCALE GENOMIC DNA]</scope>
    <source>
        <strain evidence="1 2">DC2W</strain>
    </source>
</reference>
<accession>A0ABU5S9D6</accession>
<protein>
    <submittedName>
        <fullName evidence="1">Uncharacterized protein</fullName>
    </submittedName>
</protein>
<comment type="caution">
    <text evidence="1">The sequence shown here is derived from an EMBL/GenBank/DDBJ whole genome shotgun (WGS) entry which is preliminary data.</text>
</comment>
<name>A0ABU5S9D6_9BACT</name>
<evidence type="ECO:0000313" key="1">
    <source>
        <dbReference type="EMBL" id="MEA5405089.1"/>
    </source>
</evidence>
<proteinExistence type="predicted"/>
<dbReference type="Proteomes" id="UP001303899">
    <property type="component" value="Unassembled WGS sequence"/>
</dbReference>